<feature type="domain" description="CheW-like" evidence="1">
    <location>
        <begin position="12"/>
        <end position="156"/>
    </location>
</feature>
<comment type="caution">
    <text evidence="2">The sequence shown here is derived from an EMBL/GenBank/DDBJ whole genome shotgun (WGS) entry which is preliminary data.</text>
</comment>
<name>A0A4Z1R5H4_9GAMM</name>
<proteinExistence type="predicted"/>
<sequence>MNDVPADAAPHDIRGVLIQIDGARLLLPNTTISEVLSYADPEPVESAPAWLLGRTRWRGWEVPLVAFSRAAGLSSSERGGLGSKVAVLKNLRTDGRFPYFALLTQGFPRLVNVSADTLLVDAGDGELPTAVHARVRLNQDEALIPDLEAMAALIEDALNVAA</sequence>
<accession>A0A4Z1R5H4</accession>
<dbReference type="InterPro" id="IPR002545">
    <property type="entry name" value="CheW-lke_dom"/>
</dbReference>
<dbReference type="PROSITE" id="PS50851">
    <property type="entry name" value="CHEW"/>
    <property type="match status" value="1"/>
</dbReference>
<evidence type="ECO:0000313" key="2">
    <source>
        <dbReference type="EMBL" id="TKS54700.1"/>
    </source>
</evidence>
<dbReference type="AlphaFoldDB" id="A0A4Z1R5H4"/>
<dbReference type="GO" id="GO:0007165">
    <property type="term" value="P:signal transduction"/>
    <property type="evidence" value="ECO:0007669"/>
    <property type="project" value="InterPro"/>
</dbReference>
<dbReference type="RefSeq" id="WP_134674058.1">
    <property type="nucleotide sequence ID" value="NZ_SPUH01000001.1"/>
</dbReference>
<dbReference type="EMBL" id="SPUH01000001">
    <property type="protein sequence ID" value="TKS54700.1"/>
    <property type="molecule type" value="Genomic_DNA"/>
</dbReference>
<organism evidence="2 3">
    <name type="scientific">Luteimonas yindakuii</name>
    <dbReference type="NCBI Taxonomy" id="2565782"/>
    <lineage>
        <taxon>Bacteria</taxon>
        <taxon>Pseudomonadati</taxon>
        <taxon>Pseudomonadota</taxon>
        <taxon>Gammaproteobacteria</taxon>
        <taxon>Lysobacterales</taxon>
        <taxon>Lysobacteraceae</taxon>
        <taxon>Luteimonas</taxon>
    </lineage>
</organism>
<dbReference type="InterPro" id="IPR036061">
    <property type="entry name" value="CheW-like_dom_sf"/>
</dbReference>
<dbReference type="Pfam" id="PF01584">
    <property type="entry name" value="CheW"/>
    <property type="match status" value="1"/>
</dbReference>
<dbReference type="SMART" id="SM00260">
    <property type="entry name" value="CheW"/>
    <property type="match status" value="1"/>
</dbReference>
<protein>
    <submittedName>
        <fullName evidence="2">Chemotaxis protein CheW</fullName>
    </submittedName>
</protein>
<dbReference type="Proteomes" id="UP000298681">
    <property type="component" value="Unassembled WGS sequence"/>
</dbReference>
<evidence type="ECO:0000313" key="3">
    <source>
        <dbReference type="Proteomes" id="UP000298681"/>
    </source>
</evidence>
<keyword evidence="3" id="KW-1185">Reference proteome</keyword>
<dbReference type="GO" id="GO:0006935">
    <property type="term" value="P:chemotaxis"/>
    <property type="evidence" value="ECO:0007669"/>
    <property type="project" value="InterPro"/>
</dbReference>
<gene>
    <name evidence="2" type="ORF">E4582_07960</name>
</gene>
<reference evidence="2 3" key="1">
    <citation type="submission" date="2019-01" db="EMBL/GenBank/DDBJ databases">
        <authorList>
            <person name="Zhang S."/>
        </authorList>
    </citation>
    <scope>NUCLEOTIDE SEQUENCE [LARGE SCALE GENOMIC DNA]</scope>
    <source>
        <strain evidence="2 3">1626</strain>
    </source>
</reference>
<dbReference type="SUPFAM" id="SSF50341">
    <property type="entry name" value="CheW-like"/>
    <property type="match status" value="1"/>
</dbReference>
<dbReference type="Gene3D" id="2.40.50.180">
    <property type="entry name" value="CheA-289, Domain 4"/>
    <property type="match status" value="1"/>
</dbReference>
<evidence type="ECO:0000259" key="1">
    <source>
        <dbReference type="PROSITE" id="PS50851"/>
    </source>
</evidence>